<keyword evidence="3" id="KW-0964">Secreted</keyword>
<dbReference type="Pfam" id="PF00657">
    <property type="entry name" value="Lipase_GDSL"/>
    <property type="match status" value="1"/>
</dbReference>
<dbReference type="PROSITE" id="PS01098">
    <property type="entry name" value="LIPASE_GDSL_SER"/>
    <property type="match status" value="1"/>
</dbReference>
<dbReference type="AlphaFoldDB" id="A0AAE1YRT0"/>
<dbReference type="EMBL" id="JACGWO010000002">
    <property type="protein sequence ID" value="KAK4435041.1"/>
    <property type="molecule type" value="Genomic_DNA"/>
</dbReference>
<reference evidence="9" key="2">
    <citation type="journal article" date="2024" name="Plant">
        <title>Genomic evolution and insights into agronomic trait innovations of Sesamum species.</title>
        <authorList>
            <person name="Miao H."/>
            <person name="Wang L."/>
            <person name="Qu L."/>
            <person name="Liu H."/>
            <person name="Sun Y."/>
            <person name="Le M."/>
            <person name="Wang Q."/>
            <person name="Wei S."/>
            <person name="Zheng Y."/>
            <person name="Lin W."/>
            <person name="Duan Y."/>
            <person name="Cao H."/>
            <person name="Xiong S."/>
            <person name="Wang X."/>
            <person name="Wei L."/>
            <person name="Li C."/>
            <person name="Ma Q."/>
            <person name="Ju M."/>
            <person name="Zhao R."/>
            <person name="Li G."/>
            <person name="Mu C."/>
            <person name="Tian Q."/>
            <person name="Mei H."/>
            <person name="Zhang T."/>
            <person name="Gao T."/>
            <person name="Zhang H."/>
        </authorList>
    </citation>
    <scope>NUCLEOTIDE SEQUENCE</scope>
    <source>
        <strain evidence="9">3651</strain>
    </source>
</reference>
<evidence type="ECO:0000256" key="5">
    <source>
        <dbReference type="ARBA" id="ARBA00022801"/>
    </source>
</evidence>
<gene>
    <name evidence="9" type="ORF">Salat_0667300</name>
</gene>
<dbReference type="InterPro" id="IPR008265">
    <property type="entry name" value="Lipase_GDSL_AS"/>
</dbReference>
<evidence type="ECO:0000256" key="8">
    <source>
        <dbReference type="SAM" id="SignalP"/>
    </source>
</evidence>
<dbReference type="GO" id="GO:0016042">
    <property type="term" value="P:lipid catabolic process"/>
    <property type="evidence" value="ECO:0007669"/>
    <property type="project" value="UniProtKB-KW"/>
</dbReference>
<dbReference type="InterPro" id="IPR036514">
    <property type="entry name" value="SGNH_hydro_sf"/>
</dbReference>
<keyword evidence="7" id="KW-0443">Lipid metabolism</keyword>
<dbReference type="CDD" id="cd01837">
    <property type="entry name" value="SGNH_plant_lipase_like"/>
    <property type="match status" value="1"/>
</dbReference>
<protein>
    <submittedName>
        <fullName evidence="9">GDSL esterase/lipase</fullName>
    </submittedName>
</protein>
<accession>A0AAE1YRT0</accession>
<dbReference type="PANTHER" id="PTHR45650:SF80">
    <property type="entry name" value="FINGER PROTEIN, PUTATIVE-RELATED"/>
    <property type="match status" value="1"/>
</dbReference>
<dbReference type="PANTHER" id="PTHR45650">
    <property type="entry name" value="GDSL-LIKE LIPASE/ACYLHYDROLASE-RELATED"/>
    <property type="match status" value="1"/>
</dbReference>
<evidence type="ECO:0000313" key="10">
    <source>
        <dbReference type="Proteomes" id="UP001293254"/>
    </source>
</evidence>
<dbReference type="GO" id="GO:0016298">
    <property type="term" value="F:lipase activity"/>
    <property type="evidence" value="ECO:0007669"/>
    <property type="project" value="InterPro"/>
</dbReference>
<reference evidence="9" key="1">
    <citation type="submission" date="2020-06" db="EMBL/GenBank/DDBJ databases">
        <authorList>
            <person name="Li T."/>
            <person name="Hu X."/>
            <person name="Zhang T."/>
            <person name="Song X."/>
            <person name="Zhang H."/>
            <person name="Dai N."/>
            <person name="Sheng W."/>
            <person name="Hou X."/>
            <person name="Wei L."/>
        </authorList>
    </citation>
    <scope>NUCLEOTIDE SEQUENCE</scope>
    <source>
        <strain evidence="9">3651</strain>
        <tissue evidence="9">Leaf</tissue>
    </source>
</reference>
<dbReference type="GO" id="GO:0005576">
    <property type="term" value="C:extracellular region"/>
    <property type="evidence" value="ECO:0007669"/>
    <property type="project" value="UniProtKB-SubCell"/>
</dbReference>
<dbReference type="SUPFAM" id="SSF52266">
    <property type="entry name" value="SGNH hydrolase"/>
    <property type="match status" value="1"/>
</dbReference>
<evidence type="ECO:0000256" key="1">
    <source>
        <dbReference type="ARBA" id="ARBA00004613"/>
    </source>
</evidence>
<evidence type="ECO:0000256" key="6">
    <source>
        <dbReference type="ARBA" id="ARBA00022963"/>
    </source>
</evidence>
<keyword evidence="4 8" id="KW-0732">Signal</keyword>
<evidence type="ECO:0000313" key="9">
    <source>
        <dbReference type="EMBL" id="KAK4435041.1"/>
    </source>
</evidence>
<keyword evidence="6" id="KW-0442">Lipid degradation</keyword>
<dbReference type="InterPro" id="IPR051238">
    <property type="entry name" value="GDSL_esterase/lipase"/>
</dbReference>
<name>A0AAE1YRT0_9LAMI</name>
<comment type="caution">
    <text evidence="9">The sequence shown here is derived from an EMBL/GenBank/DDBJ whole genome shotgun (WGS) entry which is preliminary data.</text>
</comment>
<proteinExistence type="inferred from homology"/>
<keyword evidence="10" id="KW-1185">Reference proteome</keyword>
<dbReference type="InterPro" id="IPR035669">
    <property type="entry name" value="SGNH_plant_lipase-like"/>
</dbReference>
<dbReference type="Gene3D" id="3.40.50.1110">
    <property type="entry name" value="SGNH hydrolase"/>
    <property type="match status" value="1"/>
</dbReference>
<comment type="subcellular location">
    <subcellularLocation>
        <location evidence="1">Secreted</location>
    </subcellularLocation>
</comment>
<evidence type="ECO:0000256" key="3">
    <source>
        <dbReference type="ARBA" id="ARBA00022525"/>
    </source>
</evidence>
<evidence type="ECO:0000256" key="4">
    <source>
        <dbReference type="ARBA" id="ARBA00022729"/>
    </source>
</evidence>
<dbReference type="InterPro" id="IPR001087">
    <property type="entry name" value="GDSL"/>
</dbReference>
<keyword evidence="5" id="KW-0378">Hydrolase</keyword>
<comment type="similarity">
    <text evidence="2">Belongs to the 'GDSL' lipolytic enzyme family.</text>
</comment>
<feature type="chain" id="PRO_5041905704" evidence="8">
    <location>
        <begin position="29"/>
        <end position="349"/>
    </location>
</feature>
<feature type="signal peptide" evidence="8">
    <location>
        <begin position="1"/>
        <end position="28"/>
    </location>
</feature>
<evidence type="ECO:0000256" key="2">
    <source>
        <dbReference type="ARBA" id="ARBA00008668"/>
    </source>
</evidence>
<evidence type="ECO:0000256" key="7">
    <source>
        <dbReference type="ARBA" id="ARBA00023098"/>
    </source>
</evidence>
<sequence>MVSTVIVKMRVFAFFLIVLVNLQPSALSAPQVPCFFIFGDSLVDGGNNNDLATLAKVNYLPYGIDFPQGPTGRFTNAGTSADFLAELLGFDAYIPPFAKAQGNEIIKGVNYASGSAGIRDESGEQLGPRISMHEQLLHHNVTVSRIARLLGNNTSPKDHLRKCLYYFVVGSNDYLNNYFRPEYYNTSKRYSTEEYAAILTRQFSQQLKTLYGYGARKVAVTGVGPVGCTPSEAAKGANGSLCVDSINDAVVLFNDKLKALVKNLNTRLTDAKFVYIPAVELTGNIPDPGVKFLFTPCCEVSNSTGLCLRGKTPCTHRELHLFFDNFHPTATVYEAAATAAYVQIRTLTN</sequence>
<organism evidence="9 10">
    <name type="scientific">Sesamum alatum</name>
    <dbReference type="NCBI Taxonomy" id="300844"/>
    <lineage>
        <taxon>Eukaryota</taxon>
        <taxon>Viridiplantae</taxon>
        <taxon>Streptophyta</taxon>
        <taxon>Embryophyta</taxon>
        <taxon>Tracheophyta</taxon>
        <taxon>Spermatophyta</taxon>
        <taxon>Magnoliopsida</taxon>
        <taxon>eudicotyledons</taxon>
        <taxon>Gunneridae</taxon>
        <taxon>Pentapetalae</taxon>
        <taxon>asterids</taxon>
        <taxon>lamiids</taxon>
        <taxon>Lamiales</taxon>
        <taxon>Pedaliaceae</taxon>
        <taxon>Sesamum</taxon>
    </lineage>
</organism>
<dbReference type="Proteomes" id="UP001293254">
    <property type="component" value="Unassembled WGS sequence"/>
</dbReference>